<dbReference type="EMBL" id="DSEE01000624">
    <property type="protein sequence ID" value="HER41278.1"/>
    <property type="molecule type" value="Genomic_DNA"/>
</dbReference>
<dbReference type="AlphaFoldDB" id="A0A7C2M742"/>
<keyword evidence="4" id="KW-0762">Sugar transport</keyword>
<comment type="caution">
    <text evidence="4">The sequence shown here is derived from an EMBL/GenBank/DDBJ whole genome shotgun (WGS) entry which is preliminary data.</text>
</comment>
<dbReference type="GO" id="GO:0015159">
    <property type="term" value="F:polysaccharide transmembrane transporter activity"/>
    <property type="evidence" value="ECO:0007669"/>
    <property type="project" value="InterPro"/>
</dbReference>
<proteinExistence type="predicted"/>
<sequence>MKKFLLIVLGLLIFSSCSTRKEIVYFQGIEDIQSFDSLRKFEPRIEVNDVLSINVSSMNDEVVEPFRMDMGGQSGNRSGSSGNSSASMYGYLVDTDGNIQFPVLGEIKVINQTRGQLEEYLTRELREYVTDAVVRVRIVNFKITVMGETGSSVIDVPDERISIPQAIAMAGDITYDGKRDNILVIRNHNGKLSYGRVDLTSADIFKNPFYYLKQNDIVYVEPTYRKVKSAGFITSWQGLVSIATTAFSLIVLFTR</sequence>
<dbReference type="Gene3D" id="3.30.1950.10">
    <property type="entry name" value="wza like domain"/>
    <property type="match status" value="1"/>
</dbReference>
<dbReference type="PANTHER" id="PTHR33619">
    <property type="entry name" value="POLYSACCHARIDE EXPORT PROTEIN GFCE-RELATED"/>
    <property type="match status" value="1"/>
</dbReference>
<feature type="transmembrane region" description="Helical" evidence="2">
    <location>
        <begin position="235"/>
        <end position="254"/>
    </location>
</feature>
<keyword evidence="2" id="KW-0472">Membrane</keyword>
<gene>
    <name evidence="4" type="ORF">ENO10_08670</name>
</gene>
<accession>A0A7C2M742</accession>
<evidence type="ECO:0000259" key="3">
    <source>
        <dbReference type="Pfam" id="PF02563"/>
    </source>
</evidence>
<feature type="domain" description="Polysaccharide export protein N-terminal" evidence="3">
    <location>
        <begin position="44"/>
        <end position="138"/>
    </location>
</feature>
<reference evidence="4" key="1">
    <citation type="journal article" date="2020" name="mSystems">
        <title>Genome- and Community-Level Interaction Insights into Carbon Utilization and Element Cycling Functions of Hydrothermarchaeota in Hydrothermal Sediment.</title>
        <authorList>
            <person name="Zhou Z."/>
            <person name="Liu Y."/>
            <person name="Xu W."/>
            <person name="Pan J."/>
            <person name="Luo Z.H."/>
            <person name="Li M."/>
        </authorList>
    </citation>
    <scope>NUCLEOTIDE SEQUENCE [LARGE SCALE GENOMIC DNA]</scope>
    <source>
        <strain evidence="4">SpSt-1235</strain>
    </source>
</reference>
<dbReference type="InterPro" id="IPR003715">
    <property type="entry name" value="Poly_export_N"/>
</dbReference>
<dbReference type="Proteomes" id="UP000885753">
    <property type="component" value="Unassembled WGS sequence"/>
</dbReference>
<dbReference type="PROSITE" id="PS51257">
    <property type="entry name" value="PROKAR_LIPOPROTEIN"/>
    <property type="match status" value="1"/>
</dbReference>
<keyword evidence="1" id="KW-0732">Signal</keyword>
<dbReference type="Pfam" id="PF02563">
    <property type="entry name" value="Poly_export"/>
    <property type="match status" value="1"/>
</dbReference>
<evidence type="ECO:0000313" key="4">
    <source>
        <dbReference type="EMBL" id="HER41278.1"/>
    </source>
</evidence>
<protein>
    <submittedName>
        <fullName evidence="4">Sugar transporter</fullName>
    </submittedName>
</protein>
<name>A0A7C2M742_9FLAO</name>
<keyword evidence="4" id="KW-0813">Transport</keyword>
<evidence type="ECO:0000256" key="1">
    <source>
        <dbReference type="ARBA" id="ARBA00022729"/>
    </source>
</evidence>
<keyword evidence="2" id="KW-0812">Transmembrane</keyword>
<dbReference type="PANTHER" id="PTHR33619:SF3">
    <property type="entry name" value="POLYSACCHARIDE EXPORT PROTEIN GFCE-RELATED"/>
    <property type="match status" value="1"/>
</dbReference>
<evidence type="ECO:0000256" key="2">
    <source>
        <dbReference type="SAM" id="Phobius"/>
    </source>
</evidence>
<keyword evidence="2" id="KW-1133">Transmembrane helix</keyword>
<dbReference type="InterPro" id="IPR049712">
    <property type="entry name" value="Poly_export"/>
</dbReference>
<organism evidence="4">
    <name type="scientific">Salinimicrobium catena</name>
    <dbReference type="NCBI Taxonomy" id="390640"/>
    <lineage>
        <taxon>Bacteria</taxon>
        <taxon>Pseudomonadati</taxon>
        <taxon>Bacteroidota</taxon>
        <taxon>Flavobacteriia</taxon>
        <taxon>Flavobacteriales</taxon>
        <taxon>Flavobacteriaceae</taxon>
        <taxon>Salinimicrobium</taxon>
    </lineage>
</organism>